<reference evidence="5" key="1">
    <citation type="submission" date="2024-02" db="EMBL/GenBank/DDBJ databases">
        <title>Genome sequences of strain Gemmobacter sp. JM10B15.</title>
        <authorList>
            <person name="Zhang M."/>
        </authorList>
    </citation>
    <scope>NUCLEOTIDE SEQUENCE</scope>
    <source>
        <strain evidence="5">JM10B15</strain>
    </source>
</reference>
<gene>
    <name evidence="5" type="ORF">V6590_00580</name>
</gene>
<dbReference type="PROSITE" id="PS00041">
    <property type="entry name" value="HTH_ARAC_FAMILY_1"/>
    <property type="match status" value="1"/>
</dbReference>
<keyword evidence="2" id="KW-0238">DNA-binding</keyword>
<organism evidence="5 6">
    <name type="scientific">Gemmobacter denitrificans</name>
    <dbReference type="NCBI Taxonomy" id="3123040"/>
    <lineage>
        <taxon>Bacteria</taxon>
        <taxon>Pseudomonadati</taxon>
        <taxon>Pseudomonadota</taxon>
        <taxon>Alphaproteobacteria</taxon>
        <taxon>Rhodobacterales</taxon>
        <taxon>Paracoccaceae</taxon>
        <taxon>Gemmobacter</taxon>
    </lineage>
</organism>
<dbReference type="PANTHER" id="PTHR46796">
    <property type="entry name" value="HTH-TYPE TRANSCRIPTIONAL ACTIVATOR RHAS-RELATED"/>
    <property type="match status" value="1"/>
</dbReference>
<keyword evidence="6" id="KW-1185">Reference proteome</keyword>
<accession>A0ABU8BPK9</accession>
<dbReference type="PROSITE" id="PS01124">
    <property type="entry name" value="HTH_ARAC_FAMILY_2"/>
    <property type="match status" value="1"/>
</dbReference>
<evidence type="ECO:0000256" key="1">
    <source>
        <dbReference type="ARBA" id="ARBA00023015"/>
    </source>
</evidence>
<dbReference type="Pfam" id="PF12833">
    <property type="entry name" value="HTH_18"/>
    <property type="match status" value="1"/>
</dbReference>
<comment type="caution">
    <text evidence="5">The sequence shown here is derived from an EMBL/GenBank/DDBJ whole genome shotgun (WGS) entry which is preliminary data.</text>
</comment>
<dbReference type="SMART" id="SM00342">
    <property type="entry name" value="HTH_ARAC"/>
    <property type="match status" value="1"/>
</dbReference>
<evidence type="ECO:0000313" key="6">
    <source>
        <dbReference type="Proteomes" id="UP001431963"/>
    </source>
</evidence>
<dbReference type="EMBL" id="JBALHR010000001">
    <property type="protein sequence ID" value="MEH7826635.1"/>
    <property type="molecule type" value="Genomic_DNA"/>
</dbReference>
<sequence>MPGVAPFWKLSTLDPQRRVLTGAAGAALIGHRLAPGAQVPDDLFHQLKADDPEAGQAAVAALCHVPAPVEDLLVEARQYPAVGVTGLARRLGVSPRSLQRMARHLTGQPPLFWLRLIRLRQALSLARQGIPLVEAAVDAGFADQAHFTREARQFHAATPARLLADARAMDAILAPGL</sequence>
<dbReference type="InterPro" id="IPR018060">
    <property type="entry name" value="HTH_AraC"/>
</dbReference>
<proteinExistence type="predicted"/>
<evidence type="ECO:0000256" key="3">
    <source>
        <dbReference type="ARBA" id="ARBA00023163"/>
    </source>
</evidence>
<evidence type="ECO:0000259" key="4">
    <source>
        <dbReference type="PROSITE" id="PS01124"/>
    </source>
</evidence>
<keyword evidence="1" id="KW-0805">Transcription regulation</keyword>
<keyword evidence="3" id="KW-0804">Transcription</keyword>
<evidence type="ECO:0000313" key="5">
    <source>
        <dbReference type="EMBL" id="MEH7826635.1"/>
    </source>
</evidence>
<feature type="domain" description="HTH araC/xylS-type" evidence="4">
    <location>
        <begin position="67"/>
        <end position="165"/>
    </location>
</feature>
<dbReference type="Gene3D" id="1.10.10.60">
    <property type="entry name" value="Homeodomain-like"/>
    <property type="match status" value="1"/>
</dbReference>
<dbReference type="RefSeq" id="WP_335417950.1">
    <property type="nucleotide sequence ID" value="NZ_JBALHR010000001.1"/>
</dbReference>
<dbReference type="InterPro" id="IPR018062">
    <property type="entry name" value="HTH_AraC-typ_CS"/>
</dbReference>
<dbReference type="InterPro" id="IPR050204">
    <property type="entry name" value="AraC_XylS_family_regulators"/>
</dbReference>
<dbReference type="Proteomes" id="UP001431963">
    <property type="component" value="Unassembled WGS sequence"/>
</dbReference>
<protein>
    <submittedName>
        <fullName evidence="5">Helix-turn-helix domain-containing protein</fullName>
    </submittedName>
</protein>
<name>A0ABU8BPK9_9RHOB</name>
<evidence type="ECO:0000256" key="2">
    <source>
        <dbReference type="ARBA" id="ARBA00023125"/>
    </source>
</evidence>